<protein>
    <submittedName>
        <fullName evidence="1">Uncharacterized protein</fullName>
    </submittedName>
</protein>
<sequence length="15" mass="1562">MDVYIAVGTNYTSGA</sequence>
<name>A0A0A9EJU4_ARUDO</name>
<dbReference type="EMBL" id="GBRH01198612">
    <property type="protein sequence ID" value="JAD99283.1"/>
    <property type="molecule type" value="Transcribed_RNA"/>
</dbReference>
<reference evidence="1" key="2">
    <citation type="journal article" date="2015" name="Data Brief">
        <title>Shoot transcriptome of the giant reed, Arundo donax.</title>
        <authorList>
            <person name="Barrero R.A."/>
            <person name="Guerrero F.D."/>
            <person name="Moolhuijzen P."/>
            <person name="Goolsby J.A."/>
            <person name="Tidwell J."/>
            <person name="Bellgard S.E."/>
            <person name="Bellgard M.I."/>
        </authorList>
    </citation>
    <scope>NUCLEOTIDE SEQUENCE</scope>
    <source>
        <tissue evidence="1">Shoot tissue taken approximately 20 cm above the soil surface</tissue>
    </source>
</reference>
<accession>A0A0A9EJU4</accession>
<evidence type="ECO:0000313" key="1">
    <source>
        <dbReference type="EMBL" id="JAD99283.1"/>
    </source>
</evidence>
<reference evidence="1" key="1">
    <citation type="submission" date="2014-09" db="EMBL/GenBank/DDBJ databases">
        <authorList>
            <person name="Magalhaes I.L.F."/>
            <person name="Oliveira U."/>
            <person name="Santos F.R."/>
            <person name="Vidigal T.H.D.A."/>
            <person name="Brescovit A.D."/>
            <person name="Santos A.J."/>
        </authorList>
    </citation>
    <scope>NUCLEOTIDE SEQUENCE</scope>
    <source>
        <tissue evidence="1">Shoot tissue taken approximately 20 cm above the soil surface</tissue>
    </source>
</reference>
<proteinExistence type="predicted"/>
<organism evidence="1">
    <name type="scientific">Arundo donax</name>
    <name type="common">Giant reed</name>
    <name type="synonym">Donax arundinaceus</name>
    <dbReference type="NCBI Taxonomy" id="35708"/>
    <lineage>
        <taxon>Eukaryota</taxon>
        <taxon>Viridiplantae</taxon>
        <taxon>Streptophyta</taxon>
        <taxon>Embryophyta</taxon>
        <taxon>Tracheophyta</taxon>
        <taxon>Spermatophyta</taxon>
        <taxon>Magnoliopsida</taxon>
        <taxon>Liliopsida</taxon>
        <taxon>Poales</taxon>
        <taxon>Poaceae</taxon>
        <taxon>PACMAD clade</taxon>
        <taxon>Arundinoideae</taxon>
        <taxon>Arundineae</taxon>
        <taxon>Arundo</taxon>
    </lineage>
</organism>